<protein>
    <submittedName>
        <fullName evidence="7">O-antigen translocase</fullName>
    </submittedName>
</protein>
<feature type="transmembrane region" description="Helical" evidence="6">
    <location>
        <begin position="258"/>
        <end position="277"/>
    </location>
</feature>
<evidence type="ECO:0000313" key="8">
    <source>
        <dbReference type="Proteomes" id="UP000304864"/>
    </source>
</evidence>
<reference evidence="7 8" key="1">
    <citation type="submission" date="2019-05" db="EMBL/GenBank/DDBJ databases">
        <title>Thiomicrorhabdus sediminis sp. nov, a novel sulfur-oxidizing bacterium isolated from coastal sediment.</title>
        <authorList>
            <person name="Liu X."/>
        </authorList>
    </citation>
    <scope>NUCLEOTIDE SEQUENCE [LARGE SCALE GENOMIC DNA]</scope>
    <source>
        <strain evidence="7 8">G1</strain>
    </source>
</reference>
<feature type="transmembrane region" description="Helical" evidence="6">
    <location>
        <begin position="362"/>
        <end position="381"/>
    </location>
</feature>
<feature type="transmembrane region" description="Helical" evidence="6">
    <location>
        <begin position="297"/>
        <end position="314"/>
    </location>
</feature>
<dbReference type="GO" id="GO:0009246">
    <property type="term" value="P:enterobacterial common antigen biosynthetic process"/>
    <property type="evidence" value="ECO:0007669"/>
    <property type="project" value="InterPro"/>
</dbReference>
<feature type="transmembrane region" description="Helical" evidence="6">
    <location>
        <begin position="217"/>
        <end position="238"/>
    </location>
</feature>
<dbReference type="OrthoDB" id="9769862at2"/>
<comment type="subcellular location">
    <subcellularLocation>
        <location evidence="1">Cell membrane</location>
        <topology evidence="1">Multi-pass membrane protein</topology>
    </subcellularLocation>
</comment>
<gene>
    <name evidence="7" type="ORF">FE785_02395</name>
</gene>
<proteinExistence type="predicted"/>
<keyword evidence="4 6" id="KW-1133">Transmembrane helix</keyword>
<keyword evidence="2" id="KW-1003">Cell membrane</keyword>
<dbReference type="PANTHER" id="PTHR30250:SF30">
    <property type="entry name" value="LIPID III FLIPPASE"/>
    <property type="match status" value="1"/>
</dbReference>
<evidence type="ECO:0000256" key="2">
    <source>
        <dbReference type="ARBA" id="ARBA00022475"/>
    </source>
</evidence>
<dbReference type="GO" id="GO:0005886">
    <property type="term" value="C:plasma membrane"/>
    <property type="evidence" value="ECO:0007669"/>
    <property type="project" value="UniProtKB-SubCell"/>
</dbReference>
<keyword evidence="3 6" id="KW-0812">Transmembrane</keyword>
<dbReference type="InterPro" id="IPR044550">
    <property type="entry name" value="WzxE"/>
</dbReference>
<dbReference type="Proteomes" id="UP000304864">
    <property type="component" value="Chromosome"/>
</dbReference>
<evidence type="ECO:0000256" key="5">
    <source>
        <dbReference type="ARBA" id="ARBA00023136"/>
    </source>
</evidence>
<evidence type="ECO:0000313" key="7">
    <source>
        <dbReference type="EMBL" id="QCU89565.1"/>
    </source>
</evidence>
<dbReference type="KEGG" id="thig:FE785_02395"/>
<dbReference type="InterPro" id="IPR050833">
    <property type="entry name" value="Poly_Biosynth_Transport"/>
</dbReference>
<feature type="transmembrane region" description="Helical" evidence="6">
    <location>
        <begin position="175"/>
        <end position="196"/>
    </location>
</feature>
<evidence type="ECO:0000256" key="6">
    <source>
        <dbReference type="SAM" id="Phobius"/>
    </source>
</evidence>
<feature type="transmembrane region" description="Helical" evidence="6">
    <location>
        <begin position="387"/>
        <end position="409"/>
    </location>
</feature>
<feature type="transmembrane region" description="Helical" evidence="6">
    <location>
        <begin position="117"/>
        <end position="136"/>
    </location>
</feature>
<keyword evidence="8" id="KW-1185">Reference proteome</keyword>
<sequence>MTLIKTSVLSFAVTLSKLVTALVINKLVAVYAGPSGLAVLAQFQNIIQVLSVLSQSALNNGVTKFTAEYKESPKYLGRFFGVSATLSLISTVLVSFCCFIFSDWLASYLLKAVELSYLFKILSFSLILIVSNNLILSILNGLNQIKQWALIQVSQSIFSLLFVSVLSFALGLEGILIALVTFQALVFIVLVFFMVRSKALFPQTEMVFWDINISKKLLAFALIAGVSAVTAPLIQVLIREYVSSHSGLDVAGYWQAVWYLSSTFLLVVTTTLSTYFLPKFSACKETNALQKELYSGLALFLPLSILAAVSVYFLRDWIIWILFSDDFLVIGDFLFWQLTGDVIRVSAWFFAFLMLAKAKTKALITSEIVFSCSLVLLSILGFDLAGIYGLTVAFAINYFLYLVYVSFYVHKYILNGRSHA</sequence>
<feature type="transmembrane region" description="Helical" evidence="6">
    <location>
        <begin position="79"/>
        <end position="105"/>
    </location>
</feature>
<evidence type="ECO:0000256" key="1">
    <source>
        <dbReference type="ARBA" id="ARBA00004651"/>
    </source>
</evidence>
<name>A0A4P9K3V1_9GAMM</name>
<dbReference type="AlphaFoldDB" id="A0A4P9K3V1"/>
<keyword evidence="5 6" id="KW-0472">Membrane</keyword>
<dbReference type="CDD" id="cd13125">
    <property type="entry name" value="MATE_like_10"/>
    <property type="match status" value="1"/>
</dbReference>
<evidence type="ECO:0000256" key="4">
    <source>
        <dbReference type="ARBA" id="ARBA00022989"/>
    </source>
</evidence>
<feature type="transmembrane region" description="Helical" evidence="6">
    <location>
        <begin position="334"/>
        <end position="355"/>
    </location>
</feature>
<evidence type="ECO:0000256" key="3">
    <source>
        <dbReference type="ARBA" id="ARBA00022692"/>
    </source>
</evidence>
<feature type="transmembrane region" description="Helical" evidence="6">
    <location>
        <begin position="148"/>
        <end position="169"/>
    </location>
</feature>
<dbReference type="PANTHER" id="PTHR30250">
    <property type="entry name" value="PST FAMILY PREDICTED COLANIC ACID TRANSPORTER"/>
    <property type="match status" value="1"/>
</dbReference>
<dbReference type="EMBL" id="CP040602">
    <property type="protein sequence ID" value="QCU89565.1"/>
    <property type="molecule type" value="Genomic_DNA"/>
</dbReference>
<organism evidence="7 8">
    <name type="scientific">Thiomicrorhabdus sediminis</name>
    <dbReference type="NCBI Taxonomy" id="2580412"/>
    <lineage>
        <taxon>Bacteria</taxon>
        <taxon>Pseudomonadati</taxon>
        <taxon>Pseudomonadota</taxon>
        <taxon>Gammaproteobacteria</taxon>
        <taxon>Thiotrichales</taxon>
        <taxon>Piscirickettsiaceae</taxon>
        <taxon>Thiomicrorhabdus</taxon>
    </lineage>
</organism>
<dbReference type="RefSeq" id="WP_138564048.1">
    <property type="nucleotide sequence ID" value="NZ_CP040602.1"/>
</dbReference>
<accession>A0A4P9K3V1</accession>
<dbReference type="Pfam" id="PF01943">
    <property type="entry name" value="Polysacc_synt"/>
    <property type="match status" value="1"/>
</dbReference>
<dbReference type="InterPro" id="IPR002797">
    <property type="entry name" value="Polysacc_synth"/>
</dbReference>